<evidence type="ECO:0000313" key="17">
    <source>
        <dbReference type="EMBL" id="HHP81336.1"/>
    </source>
</evidence>
<dbReference type="SUPFAM" id="SSF54368">
    <property type="entry name" value="Glutamine synthetase, N-terminal domain"/>
    <property type="match status" value="1"/>
</dbReference>
<keyword evidence="5 8" id="KW-0547">Nucleotide-binding</keyword>
<evidence type="ECO:0000256" key="14">
    <source>
        <dbReference type="RuleBase" id="RU004356"/>
    </source>
</evidence>
<dbReference type="Gene3D" id="3.10.20.70">
    <property type="entry name" value="Glutamine synthetase, N-terminal domain"/>
    <property type="match status" value="1"/>
</dbReference>
<feature type="binding site" evidence="7">
    <location>
        <position position="353"/>
    </location>
    <ligand>
        <name>L-glutamate</name>
        <dbReference type="ChEBI" id="CHEBI:29985"/>
    </ligand>
</feature>
<evidence type="ECO:0000256" key="8">
    <source>
        <dbReference type="PIRSR" id="PIRSR604809-2"/>
    </source>
</evidence>
<comment type="subcellular location">
    <subcellularLocation>
        <location evidence="1 13">Cytoplasm</location>
    </subcellularLocation>
</comment>
<keyword evidence="4 14" id="KW-0436">Ligase</keyword>
<keyword evidence="3 13" id="KW-0963">Cytoplasm</keyword>
<gene>
    <name evidence="17" type="primary">glnA</name>
    <name evidence="17" type="ORF">ENM84_01580</name>
</gene>
<feature type="binding site" evidence="9">
    <location>
        <position position="351"/>
    </location>
    <ligand>
        <name>Mg(2+)</name>
        <dbReference type="ChEBI" id="CHEBI:18420"/>
        <label>1</label>
    </ligand>
</feature>
<dbReference type="GO" id="GO:0046872">
    <property type="term" value="F:metal ion binding"/>
    <property type="evidence" value="ECO:0007669"/>
    <property type="project" value="UniProtKB-KW"/>
</dbReference>
<dbReference type="PROSITE" id="PS51987">
    <property type="entry name" value="GS_CATALYTIC"/>
    <property type="match status" value="1"/>
</dbReference>
<dbReference type="EMBL" id="DRZI01000058">
    <property type="protein sequence ID" value="HHP81336.1"/>
    <property type="molecule type" value="Genomic_DNA"/>
</dbReference>
<sequence>MMNPQEVIKAIKDNNIRWVDLQFTDLIGYLRHMTISSRVISIENINDMLGKLDGSSIKGFTDIEESDLVLKPVLDTFNLIPWENGLGRMICGIFIGNSRFLKDPRYATERLDSYLMEQNLKLFISAELEFFIFDNVKVSVDVWRQSFEIYSSEAPWNGTAFVNKYKDGYYSVYPKDKFQELKIEIGDILSKFFNIDVEVVHHEVAAASQHEINFRGGTSTFTADSIQTIKFVIKSIAFRRGFIATFMPKPLFGDNGSGMHVHVSIWRNNENIFYDPDDSYAGLSQYGRYFIGGLIEHGRALSAIVSPTVNSYKRLVPGYEAPIYLVWGKGNRSAAIRIPGYKKNGASIRIEYRPPDPSANPYLALAAIILAGLDGIKKKIDPGDPIDENVYKLSRQKRKELKIKELPRTLDEALDELESDNEWLKPILPQELIESYIEVKREETKKILAYPTPIELYYYLDI</sequence>
<evidence type="ECO:0000256" key="10">
    <source>
        <dbReference type="PIRSR" id="PIRSR604809-50"/>
    </source>
</evidence>
<evidence type="ECO:0000256" key="5">
    <source>
        <dbReference type="ARBA" id="ARBA00022741"/>
    </source>
</evidence>
<proteinExistence type="inferred from homology"/>
<feature type="binding site" evidence="8">
    <location>
        <begin position="262"/>
        <end position="264"/>
    </location>
    <ligand>
        <name>ATP</name>
        <dbReference type="ChEBI" id="CHEBI:30616"/>
    </ligand>
</feature>
<protein>
    <recommendedName>
        <fullName evidence="14">Glutamine synthetase</fullName>
        <ecNumber evidence="14">6.3.1.2</ecNumber>
    </recommendedName>
</protein>
<feature type="domain" description="GS catalytic" evidence="16">
    <location>
        <begin position="104"/>
        <end position="462"/>
    </location>
</feature>
<evidence type="ECO:0000256" key="11">
    <source>
        <dbReference type="PROSITE-ProRule" id="PRU01330"/>
    </source>
</evidence>
<dbReference type="InterPro" id="IPR036651">
    <property type="entry name" value="Gln_synt_N_sf"/>
</dbReference>
<evidence type="ECO:0000259" key="15">
    <source>
        <dbReference type="PROSITE" id="PS51986"/>
    </source>
</evidence>
<evidence type="ECO:0000259" key="16">
    <source>
        <dbReference type="PROSITE" id="PS51987"/>
    </source>
</evidence>
<evidence type="ECO:0000256" key="9">
    <source>
        <dbReference type="PIRSR" id="PIRSR604809-3"/>
    </source>
</evidence>
<dbReference type="InterPro" id="IPR027302">
    <property type="entry name" value="Gln_synth_N_conserv_site"/>
</dbReference>
<evidence type="ECO:0000256" key="13">
    <source>
        <dbReference type="RuleBase" id="RU000385"/>
    </source>
</evidence>
<dbReference type="NCBIfam" id="TIGR00653">
    <property type="entry name" value="GlnA"/>
    <property type="match status" value="1"/>
</dbReference>
<dbReference type="GO" id="GO:0004356">
    <property type="term" value="F:glutamine synthetase activity"/>
    <property type="evidence" value="ECO:0007669"/>
    <property type="project" value="UniProtKB-EC"/>
</dbReference>
<comment type="similarity">
    <text evidence="2 11 12">Belongs to the glutamine synthetase family.</text>
</comment>
<dbReference type="InterPro" id="IPR004809">
    <property type="entry name" value="Gln_synth_I"/>
</dbReference>
<feature type="modified residue" description="O-AMP-tyrosine" evidence="10">
    <location>
        <position position="391"/>
    </location>
</feature>
<evidence type="ECO:0000256" key="2">
    <source>
        <dbReference type="ARBA" id="ARBA00009897"/>
    </source>
</evidence>
<dbReference type="GO" id="GO:0019740">
    <property type="term" value="P:nitrogen utilization"/>
    <property type="evidence" value="ECO:0007669"/>
    <property type="project" value="TreeGrafter"/>
</dbReference>
<feature type="binding site" evidence="9">
    <location>
        <position position="127"/>
    </location>
    <ligand>
        <name>Mg(2+)</name>
        <dbReference type="ChEBI" id="CHEBI:18420"/>
        <label>1</label>
    </ligand>
</feature>
<dbReference type="PANTHER" id="PTHR43407:SF1">
    <property type="entry name" value="LENGSIN"/>
    <property type="match status" value="1"/>
</dbReference>
<dbReference type="PROSITE" id="PS00181">
    <property type="entry name" value="GLNA_ATP"/>
    <property type="match status" value="1"/>
</dbReference>
<dbReference type="GO" id="GO:0005524">
    <property type="term" value="F:ATP binding"/>
    <property type="evidence" value="ECO:0007669"/>
    <property type="project" value="UniProtKB-KW"/>
</dbReference>
<dbReference type="PROSITE" id="PS51986">
    <property type="entry name" value="GS_BETA_GRASP"/>
    <property type="match status" value="1"/>
</dbReference>
<feature type="binding site" evidence="7">
    <location>
        <position position="314"/>
    </location>
    <ligand>
        <name>L-glutamate</name>
        <dbReference type="ChEBI" id="CHEBI:29985"/>
    </ligand>
</feature>
<dbReference type="GO" id="GO:0006542">
    <property type="term" value="P:glutamine biosynthetic process"/>
    <property type="evidence" value="ECO:0007669"/>
    <property type="project" value="InterPro"/>
</dbReference>
<dbReference type="Pfam" id="PF00120">
    <property type="entry name" value="Gln-synt_C"/>
    <property type="match status" value="1"/>
</dbReference>
<feature type="binding site" evidence="7">
    <location>
        <position position="332"/>
    </location>
    <ligand>
        <name>L-glutamate</name>
        <dbReference type="ChEBI" id="CHEBI:29985"/>
    </ligand>
</feature>
<feature type="binding site" evidence="7">
    <location>
        <position position="320"/>
    </location>
    <ligand>
        <name>L-glutamate</name>
        <dbReference type="ChEBI" id="CHEBI:29985"/>
    </ligand>
</feature>
<evidence type="ECO:0000256" key="4">
    <source>
        <dbReference type="ARBA" id="ARBA00022598"/>
    </source>
</evidence>
<evidence type="ECO:0000256" key="6">
    <source>
        <dbReference type="ARBA" id="ARBA00022840"/>
    </source>
</evidence>
<keyword evidence="9" id="KW-0460">Magnesium</keyword>
<dbReference type="PROSITE" id="PS00180">
    <property type="entry name" value="GLNA_1"/>
    <property type="match status" value="1"/>
</dbReference>
<comment type="caution">
    <text evidence="17">The sequence shown here is derived from an EMBL/GenBank/DDBJ whole genome shotgun (WGS) entry which is preliminary data.</text>
</comment>
<feature type="binding site" evidence="7">
    <location>
        <begin position="255"/>
        <end position="256"/>
    </location>
    <ligand>
        <name>L-glutamate</name>
        <dbReference type="ChEBI" id="CHEBI:29985"/>
    </ligand>
</feature>
<dbReference type="Pfam" id="PF03951">
    <property type="entry name" value="Gln-synt_N"/>
    <property type="match status" value="1"/>
</dbReference>
<dbReference type="InterPro" id="IPR008146">
    <property type="entry name" value="Gln_synth_cat_dom"/>
</dbReference>
<evidence type="ECO:0000256" key="1">
    <source>
        <dbReference type="ARBA" id="ARBA00004496"/>
    </source>
</evidence>
<dbReference type="GO" id="GO:0016020">
    <property type="term" value="C:membrane"/>
    <property type="evidence" value="ECO:0007669"/>
    <property type="project" value="TreeGrafter"/>
</dbReference>
<evidence type="ECO:0000256" key="3">
    <source>
        <dbReference type="ARBA" id="ARBA00022490"/>
    </source>
</evidence>
<feature type="binding site" evidence="9">
    <location>
        <position position="260"/>
    </location>
    <ligand>
        <name>Mg(2+)</name>
        <dbReference type="ChEBI" id="CHEBI:18420"/>
        <label>1</label>
    </ligand>
</feature>
<dbReference type="EC" id="6.3.1.2" evidence="14"/>
<evidence type="ECO:0000256" key="12">
    <source>
        <dbReference type="RuleBase" id="RU000384"/>
    </source>
</evidence>
<keyword evidence="10" id="KW-0597">Phosphoprotein</keyword>
<name>A0A7C5THK5_9CREN</name>
<dbReference type="Gene3D" id="3.30.590.10">
    <property type="entry name" value="Glutamine synthetase/guanido kinase, catalytic domain"/>
    <property type="match status" value="1"/>
</dbReference>
<comment type="cofactor">
    <cofactor evidence="9">
        <name>Mg(2+)</name>
        <dbReference type="ChEBI" id="CHEBI:18420"/>
    </cofactor>
    <text evidence="9">Binds 2 Mg(2+) ions per subunit.</text>
</comment>
<dbReference type="AlphaFoldDB" id="A0A7C5THK5"/>
<dbReference type="InterPro" id="IPR008147">
    <property type="entry name" value="Gln_synt_N"/>
</dbReference>
<organism evidence="17">
    <name type="scientific">Ignisphaera aggregans</name>
    <dbReference type="NCBI Taxonomy" id="334771"/>
    <lineage>
        <taxon>Archaea</taxon>
        <taxon>Thermoproteota</taxon>
        <taxon>Thermoprotei</taxon>
        <taxon>Desulfurococcales</taxon>
        <taxon>Desulfurococcaceae</taxon>
        <taxon>Ignisphaera</taxon>
    </lineage>
</organism>
<comment type="catalytic activity">
    <reaction evidence="14">
        <text>L-glutamate + NH4(+) + ATP = L-glutamine + ADP + phosphate + H(+)</text>
        <dbReference type="Rhea" id="RHEA:16169"/>
        <dbReference type="ChEBI" id="CHEBI:15378"/>
        <dbReference type="ChEBI" id="CHEBI:28938"/>
        <dbReference type="ChEBI" id="CHEBI:29985"/>
        <dbReference type="ChEBI" id="CHEBI:30616"/>
        <dbReference type="ChEBI" id="CHEBI:43474"/>
        <dbReference type="ChEBI" id="CHEBI:58359"/>
        <dbReference type="ChEBI" id="CHEBI:456216"/>
        <dbReference type="EC" id="6.3.1.2"/>
    </reaction>
</comment>
<dbReference type="SMART" id="SM01230">
    <property type="entry name" value="Gln-synt_C"/>
    <property type="match status" value="1"/>
</dbReference>
<dbReference type="PANTHER" id="PTHR43407">
    <property type="entry name" value="GLUTAMINE SYNTHETASE"/>
    <property type="match status" value="1"/>
</dbReference>
<keyword evidence="6 8" id="KW-0067">ATP-binding</keyword>
<dbReference type="InterPro" id="IPR014746">
    <property type="entry name" value="Gln_synth/guanido_kin_cat_dom"/>
</dbReference>
<feature type="binding site" evidence="8">
    <location>
        <position position="332"/>
    </location>
    <ligand>
        <name>ATP</name>
        <dbReference type="ChEBI" id="CHEBI:30616"/>
    </ligand>
</feature>
<dbReference type="InterPro" id="IPR027303">
    <property type="entry name" value="Gln_synth_gly_rich_site"/>
</dbReference>
<feature type="binding site" evidence="9">
    <location>
        <position position="211"/>
    </location>
    <ligand>
        <name>Mg(2+)</name>
        <dbReference type="ChEBI" id="CHEBI:18420"/>
        <label>1</label>
    </ligand>
</feature>
<dbReference type="GO" id="GO:0005737">
    <property type="term" value="C:cytoplasm"/>
    <property type="evidence" value="ECO:0007669"/>
    <property type="project" value="UniProtKB-SubCell"/>
</dbReference>
<keyword evidence="9" id="KW-0479">Metal-binding</keyword>
<accession>A0A7C5THK5</accession>
<reference evidence="17" key="1">
    <citation type="journal article" date="2020" name="mSystems">
        <title>Genome- and Community-Level Interaction Insights into Carbon Utilization and Element Cycling Functions of Hydrothermarchaeota in Hydrothermal Sediment.</title>
        <authorList>
            <person name="Zhou Z."/>
            <person name="Liu Y."/>
            <person name="Xu W."/>
            <person name="Pan J."/>
            <person name="Luo Z.H."/>
            <person name="Li M."/>
        </authorList>
    </citation>
    <scope>NUCLEOTIDE SEQUENCE [LARGE SCALE GENOMIC DNA]</scope>
    <source>
        <strain evidence="17">SpSt-1121</strain>
    </source>
</reference>
<evidence type="ECO:0000256" key="7">
    <source>
        <dbReference type="PIRSR" id="PIRSR604809-1"/>
    </source>
</evidence>
<feature type="binding site" evidence="9">
    <location>
        <position position="129"/>
    </location>
    <ligand>
        <name>Mg(2+)</name>
        <dbReference type="ChEBI" id="CHEBI:18420"/>
        <label>1</label>
    </ligand>
</feature>
<feature type="binding site" evidence="9">
    <location>
        <position position="203"/>
    </location>
    <ligand>
        <name>Mg(2+)</name>
        <dbReference type="ChEBI" id="CHEBI:18420"/>
        <label>1</label>
    </ligand>
</feature>
<feature type="domain" description="GS beta-grasp" evidence="15">
    <location>
        <begin position="14"/>
        <end position="98"/>
    </location>
</feature>
<feature type="binding site" evidence="8">
    <location>
        <position position="198"/>
    </location>
    <ligand>
        <name>ATP</name>
        <dbReference type="ChEBI" id="CHEBI:30616"/>
    </ligand>
</feature>
<dbReference type="SUPFAM" id="SSF55931">
    <property type="entry name" value="Glutamine synthetase/guanido kinase"/>
    <property type="match status" value="1"/>
</dbReference>